<sequence>MSTPSTGGIGSPLDDADTRRVLLEQRLRDRQQLTQALVNLPYDLILYLERAAVHSELGYPELAVGDAYRALLLTDEVFNEEFEYHDRAVEALQSRPLDPLPLVLDHGDLLDLRSDFVDAEARDQAGLVSHVAKLASVRCFQILSLGCLLCSCLKPAYDFCERGLAVAPENEELLQTMGYIKTVARQRLRRDNINSNILPEWGFVRKEVYPWNTHEPDRYSPESLEYLNDELSRIAPKCEVRVSKLPVLLEEASETDGYEIIPTCEQLGLFAMQDIAPGEALLEEYSLVTANNRLKEPVCDACGAELPSLGADSSAVNCEECYDTVFCSQNCHDLAQELYHPAVCDKDVDTVAKDPEASEADEALHLLLLARVLALATHQDMHPLDLPQMRYLWGDFLPTTSNDIDVSPSPVPPPEWTLRFSFRYNVEIPLHILEKMDVDIFATLPENDLWVFNTLFSKFRGVASSRQNPRDGRPDVAAVHPFWCLANHDCNPNATWEWGGRMVLEARRDKVLGDEPGVKAGQEILNHYCDITLPVQKRREWARGSLGGWCMCPRCRDEAAAAEKAS</sequence>
<accession>A0A4R8PZ98</accession>
<organism evidence="5 6">
    <name type="scientific">Colletotrichum spinosum</name>
    <dbReference type="NCBI Taxonomy" id="1347390"/>
    <lineage>
        <taxon>Eukaryota</taxon>
        <taxon>Fungi</taxon>
        <taxon>Dikarya</taxon>
        <taxon>Ascomycota</taxon>
        <taxon>Pezizomycotina</taxon>
        <taxon>Sordariomycetes</taxon>
        <taxon>Hypocreomycetidae</taxon>
        <taxon>Glomerellales</taxon>
        <taxon>Glomerellaceae</taxon>
        <taxon>Colletotrichum</taxon>
        <taxon>Colletotrichum orbiculare species complex</taxon>
    </lineage>
</organism>
<evidence type="ECO:0000256" key="2">
    <source>
        <dbReference type="ARBA" id="ARBA00022771"/>
    </source>
</evidence>
<feature type="domain" description="SET" evidence="4">
    <location>
        <begin position="236"/>
        <end position="529"/>
    </location>
</feature>
<evidence type="ECO:0000259" key="4">
    <source>
        <dbReference type="PROSITE" id="PS50280"/>
    </source>
</evidence>
<dbReference type="Pfam" id="PF00856">
    <property type="entry name" value="SET"/>
    <property type="match status" value="1"/>
</dbReference>
<dbReference type="GO" id="GO:0008270">
    <property type="term" value="F:zinc ion binding"/>
    <property type="evidence" value="ECO:0007669"/>
    <property type="project" value="UniProtKB-KW"/>
</dbReference>
<dbReference type="PANTHER" id="PTHR12197:SF273">
    <property type="entry name" value="MYND-TYPE ZINC FINGER PROTEIN SAMB"/>
    <property type="match status" value="1"/>
</dbReference>
<name>A0A4R8PZ98_9PEZI</name>
<reference evidence="5 6" key="1">
    <citation type="submission" date="2018-11" db="EMBL/GenBank/DDBJ databases">
        <title>Genome sequence and assembly of Colletotrichum spinosum.</title>
        <authorList>
            <person name="Gan P."/>
            <person name="Shirasu K."/>
        </authorList>
    </citation>
    <scope>NUCLEOTIDE SEQUENCE [LARGE SCALE GENOMIC DNA]</scope>
    <source>
        <strain evidence="5 6">CBS 515.97</strain>
    </source>
</reference>
<proteinExistence type="predicted"/>
<keyword evidence="6" id="KW-1185">Reference proteome</keyword>
<dbReference type="SUPFAM" id="SSF82199">
    <property type="entry name" value="SET domain"/>
    <property type="match status" value="1"/>
</dbReference>
<dbReference type="InterPro" id="IPR050869">
    <property type="entry name" value="H3K4_H4K5_MeTrfase"/>
</dbReference>
<dbReference type="Gene3D" id="2.170.270.10">
    <property type="entry name" value="SET domain"/>
    <property type="match status" value="1"/>
</dbReference>
<dbReference type="PROSITE" id="PS01360">
    <property type="entry name" value="ZF_MYND_1"/>
    <property type="match status" value="1"/>
</dbReference>
<gene>
    <name evidence="5" type="ORF">C8035_v001773</name>
</gene>
<dbReference type="CDD" id="cd20071">
    <property type="entry name" value="SET_SMYD"/>
    <property type="match status" value="1"/>
</dbReference>
<dbReference type="AlphaFoldDB" id="A0A4R8PZ98"/>
<keyword evidence="1" id="KW-0479">Metal-binding</keyword>
<evidence type="ECO:0000256" key="3">
    <source>
        <dbReference type="ARBA" id="ARBA00022833"/>
    </source>
</evidence>
<dbReference type="PROSITE" id="PS50280">
    <property type="entry name" value="SET"/>
    <property type="match status" value="1"/>
</dbReference>
<keyword evidence="3" id="KW-0862">Zinc</keyword>
<evidence type="ECO:0000313" key="6">
    <source>
        <dbReference type="Proteomes" id="UP000295083"/>
    </source>
</evidence>
<evidence type="ECO:0000313" key="5">
    <source>
        <dbReference type="EMBL" id="TDZ31282.1"/>
    </source>
</evidence>
<dbReference type="InterPro" id="IPR046341">
    <property type="entry name" value="SET_dom_sf"/>
</dbReference>
<dbReference type="Proteomes" id="UP000295083">
    <property type="component" value="Unassembled WGS sequence"/>
</dbReference>
<keyword evidence="2" id="KW-0863">Zinc-finger</keyword>
<dbReference type="InterPro" id="IPR002893">
    <property type="entry name" value="Znf_MYND"/>
</dbReference>
<evidence type="ECO:0000256" key="1">
    <source>
        <dbReference type="ARBA" id="ARBA00022723"/>
    </source>
</evidence>
<dbReference type="GO" id="GO:0005634">
    <property type="term" value="C:nucleus"/>
    <property type="evidence" value="ECO:0007669"/>
    <property type="project" value="TreeGrafter"/>
</dbReference>
<dbReference type="EMBL" id="QAPG01000106">
    <property type="protein sequence ID" value="TDZ31282.1"/>
    <property type="molecule type" value="Genomic_DNA"/>
</dbReference>
<dbReference type="InterPro" id="IPR001214">
    <property type="entry name" value="SET_dom"/>
</dbReference>
<comment type="caution">
    <text evidence="5">The sequence shown here is derived from an EMBL/GenBank/DDBJ whole genome shotgun (WGS) entry which is preliminary data.</text>
</comment>
<protein>
    <recommendedName>
        <fullName evidence="4">SET domain-containing protein</fullName>
    </recommendedName>
</protein>
<dbReference type="PANTHER" id="PTHR12197">
    <property type="entry name" value="HISTONE-LYSINE N-METHYLTRANSFERASE SMYD"/>
    <property type="match status" value="1"/>
</dbReference>